<sequence>DLFLSLETTLEDCPEQLRSDDEIVLAALEQDGFNLEFTSDEVKNNRAFVMTAVQSGYLDGRECGLALEYASETLRADKEVVLAAVEADVAALQFASDALRSDEEIVMKAVLLWEEYCEESRGGYPYNVYDEEDFPVEYAHPSLKCNQVFLAKVLRNMEQPTEIRSLISLVVNTDFSNREKVLKRIYHNRYFLGYTPEALRADREAVLIAVQQRGGDLKYASEKLQGDKEVVLAALNNDWSALKYASEKLQGDKEVVLAVVKDCGGALQYASEELKGDK</sequence>
<dbReference type="EMBL" id="UINC01158490">
    <property type="protein sequence ID" value="SVD56061.1"/>
    <property type="molecule type" value="Genomic_DNA"/>
</dbReference>
<evidence type="ECO:0000259" key="1">
    <source>
        <dbReference type="Pfam" id="PF13475"/>
    </source>
</evidence>
<reference evidence="2" key="1">
    <citation type="submission" date="2018-05" db="EMBL/GenBank/DDBJ databases">
        <authorList>
            <person name="Lanie J.A."/>
            <person name="Ng W.-L."/>
            <person name="Kazmierczak K.M."/>
            <person name="Andrzejewski T.M."/>
            <person name="Davidsen T.M."/>
            <person name="Wayne K.J."/>
            <person name="Tettelin H."/>
            <person name="Glass J.I."/>
            <person name="Rusch D."/>
            <person name="Podicherti R."/>
            <person name="Tsui H.-C.T."/>
            <person name="Winkler M.E."/>
        </authorList>
    </citation>
    <scope>NUCLEOTIDE SEQUENCE</scope>
</reference>
<dbReference type="AlphaFoldDB" id="A0A382WD54"/>
<evidence type="ECO:0000313" key="2">
    <source>
        <dbReference type="EMBL" id="SVD56061.1"/>
    </source>
</evidence>
<name>A0A382WD54_9ZZZZ</name>
<feature type="domain" description="DUF4116" evidence="1">
    <location>
        <begin position="20"/>
        <end position="55"/>
    </location>
</feature>
<accession>A0A382WD54</accession>
<organism evidence="2">
    <name type="scientific">marine metagenome</name>
    <dbReference type="NCBI Taxonomy" id="408172"/>
    <lineage>
        <taxon>unclassified sequences</taxon>
        <taxon>metagenomes</taxon>
        <taxon>ecological metagenomes</taxon>
    </lineage>
</organism>
<proteinExistence type="predicted"/>
<dbReference type="InterPro" id="IPR025197">
    <property type="entry name" value="DUF4116"/>
</dbReference>
<protein>
    <recommendedName>
        <fullName evidence="1">DUF4116 domain-containing protein</fullName>
    </recommendedName>
</protein>
<feature type="domain" description="DUF4116" evidence="1">
    <location>
        <begin position="62"/>
        <end position="97"/>
    </location>
</feature>
<dbReference type="Pfam" id="PF13475">
    <property type="entry name" value="DUF4116"/>
    <property type="match status" value="4"/>
</dbReference>
<gene>
    <name evidence="2" type="ORF">METZ01_LOCUS408915</name>
</gene>
<feature type="domain" description="DUF4116" evidence="1">
    <location>
        <begin position="202"/>
        <end position="250"/>
    </location>
</feature>
<feature type="non-terminal residue" evidence="2">
    <location>
        <position position="278"/>
    </location>
</feature>
<feature type="domain" description="DUF4116" evidence="1">
    <location>
        <begin position="252"/>
        <end position="278"/>
    </location>
</feature>
<feature type="non-terminal residue" evidence="2">
    <location>
        <position position="1"/>
    </location>
</feature>